<dbReference type="Proteomes" id="UP000465220">
    <property type="component" value="Unassembled WGS sequence"/>
</dbReference>
<evidence type="ECO:0000259" key="1">
    <source>
        <dbReference type="Pfam" id="PF13449"/>
    </source>
</evidence>
<evidence type="ECO:0000313" key="2">
    <source>
        <dbReference type="EMBL" id="GFF73130.1"/>
    </source>
</evidence>
<name>A0ABQ1A466_ASPLE</name>
<reference evidence="2 3" key="1">
    <citation type="submission" date="2020-01" db="EMBL/GenBank/DDBJ databases">
        <title>Draft genome sequence of Aspergillus lentulus IFM 60648.</title>
        <authorList>
            <person name="Takahashi H."/>
            <person name="Yaguchi T."/>
        </authorList>
    </citation>
    <scope>NUCLEOTIDE SEQUENCE [LARGE SCALE GENOMIC DNA]</scope>
    <source>
        <strain evidence="2 3">IFM 60648</strain>
    </source>
</reference>
<sequence length="406" mass="44918">MDPVPDPAGNDSSRPNIRLNYLDTILLTGPDGVPITSLDPDAIGFIQLDGFPPLPRATYEGDGFGSPGVRNARIAMDCEGLVLNADGSFWISDEYGPYIYKFSEQGKMIHAVQPPPAFLPLRNGTVSFSGAEPPMFQRDRVPIPLNPTAGRANNQGFEGLTASPDGKTIYAMMQSAMNQEGGPKKRFRRQARLLEYDISGHHPALSHEHVVTLPLYDTGDKLEATSQSEIHQLSNGHFLVLARDSGFGRGEEETESKYRHVDIMSIDQATDIAGGEYDCINGSIASDKGVLDHNLTNATYCPFLDFNIESELRKFGLHNGGQQDDHLLNEKWESLSLVPIDQVDSNRNPEYFLFSFSDNDFKTQDGFQNFGQFRFSDKSGYNIDTQILVFRISYGQVRVAGGHSEL</sequence>
<proteinExistence type="predicted"/>
<dbReference type="SUPFAM" id="SSF63829">
    <property type="entry name" value="Calcium-dependent phosphotriesterase"/>
    <property type="match status" value="1"/>
</dbReference>
<dbReference type="InterPro" id="IPR027372">
    <property type="entry name" value="Phytase-like_dom"/>
</dbReference>
<accession>A0ABQ1A466</accession>
<organism evidence="2 3">
    <name type="scientific">Aspergillus lentulus</name>
    <dbReference type="NCBI Taxonomy" id="293939"/>
    <lineage>
        <taxon>Eukaryota</taxon>
        <taxon>Fungi</taxon>
        <taxon>Dikarya</taxon>
        <taxon>Ascomycota</taxon>
        <taxon>Pezizomycotina</taxon>
        <taxon>Eurotiomycetes</taxon>
        <taxon>Eurotiomycetidae</taxon>
        <taxon>Eurotiales</taxon>
        <taxon>Aspergillaceae</taxon>
        <taxon>Aspergillus</taxon>
        <taxon>Aspergillus subgen. Fumigati</taxon>
    </lineage>
</organism>
<evidence type="ECO:0000313" key="3">
    <source>
        <dbReference type="Proteomes" id="UP000465220"/>
    </source>
</evidence>
<dbReference type="PANTHER" id="PTHR37957">
    <property type="entry name" value="BLR7070 PROTEIN"/>
    <property type="match status" value="1"/>
</dbReference>
<keyword evidence="3" id="KW-1185">Reference proteome</keyword>
<dbReference type="Pfam" id="PF13449">
    <property type="entry name" value="Phytase-like"/>
    <property type="match status" value="1"/>
</dbReference>
<dbReference type="EMBL" id="BLKI01000017">
    <property type="protein sequence ID" value="GFF73130.1"/>
    <property type="molecule type" value="Genomic_DNA"/>
</dbReference>
<gene>
    <name evidence="2" type="ORF">IFM60648_03860</name>
</gene>
<protein>
    <recommendedName>
        <fullName evidence="1">Phytase-like domain-containing protein</fullName>
    </recommendedName>
</protein>
<comment type="caution">
    <text evidence="2">The sequence shown here is derived from an EMBL/GenBank/DDBJ whole genome shotgun (WGS) entry which is preliminary data.</text>
</comment>
<feature type="domain" description="Phytase-like" evidence="1">
    <location>
        <begin position="50"/>
        <end position="276"/>
    </location>
</feature>
<dbReference type="PANTHER" id="PTHR37957:SF1">
    <property type="entry name" value="PHYTASE-LIKE DOMAIN-CONTAINING PROTEIN"/>
    <property type="match status" value="1"/>
</dbReference>